<dbReference type="SMART" id="SM00128">
    <property type="entry name" value="IPPc"/>
    <property type="match status" value="1"/>
</dbReference>
<evidence type="ECO:0000256" key="1">
    <source>
        <dbReference type="ARBA" id="ARBA00008943"/>
    </source>
</evidence>
<protein>
    <recommendedName>
        <fullName evidence="3">phosphoinositide 5-phosphatase</fullName>
        <ecNumber evidence="3">3.1.3.36</ecNumber>
    </recommendedName>
</protein>
<dbReference type="Proteomes" id="UP001162131">
    <property type="component" value="Unassembled WGS sequence"/>
</dbReference>
<sequence>MSYPGVPTMRLYITSKHFILQCPDTGVSAQLLMERNTGRCVCTSGFSPLEQGISKDDIQYLEIFSILGIIPIGSVLFVGVITEADVIGTINGFNIYEVKGIEMLEFESKNWETEDITYQKQSIMKLLTSGFFFSYYYDLTNSIQNSTEEGTLHDRAEKRYYWNFELYKDLLLQGIHTQWLIPIIQGYVGIRNVNQGINTFILTLISRRSCERTGTRYNCRGVDDDGNVANFVETEQILQINDALFSYVQIRGSVPLFWEQTGVTAQLALTRSSEMSMHAFRKHVDNMVETYKHVMMVNLLCQTKSHEWLLINEWENIFNRIYPEYTQKIGYQYFDFHSNCRGQRYNKLNLLVDSLSDFINYHLYYCKIGDKVEVRQKGVMRSNCLDCLDRTNVVQSYIAWELIRIQLRVAGYDFNLRLDDGANNFVKSFKHLWADNGDILSMQYTGTGSTISSVTREGKQGIKGLISSGIKSIGRFYNANVQDAVRQQSIDAVLRRRGTQGLMNKVEQEIFFRENEYCQFKKLRFRCVTWNLAGRKLPTNTNLLRLFNDGNYPDIIAVAFQEIVKLNARNVVQESSNQATIASLKELIENNLEHVGEKYSFIRCDDLVGIALYIYALDSIKNAILHVDSDTVKVGFKGKMGNKGAVLVRFNIYDTSFCFLGCHLASGSDQNEARKSQLIDIHARGFQKDKAGKPKLYTVSGHDIKIICGDLNFRIALGNYQVRSLVQAGSFDELFQAEQLTHALRYGELSSYKESPITFKPTYKFDVGTDIYDTSKKQRSPAWCDRILYSGENIEPVSYTSIDVKYSDHRPVVHEFLIQVKQVDKLRRKEIADQLYGQLDEKQSIQPDLAAINAVPEIEEVDLLSI</sequence>
<dbReference type="PROSITE" id="PS50275">
    <property type="entry name" value="SAC"/>
    <property type="match status" value="1"/>
</dbReference>
<dbReference type="GO" id="GO:0046856">
    <property type="term" value="P:phosphatidylinositol dephosphorylation"/>
    <property type="evidence" value="ECO:0007669"/>
    <property type="project" value="InterPro"/>
</dbReference>
<dbReference type="Gene3D" id="3.60.10.10">
    <property type="entry name" value="Endonuclease/exonuclease/phosphatase"/>
    <property type="match status" value="1"/>
</dbReference>
<evidence type="ECO:0000256" key="4">
    <source>
        <dbReference type="ARBA" id="ARBA00022801"/>
    </source>
</evidence>
<proteinExistence type="inferred from homology"/>
<evidence type="ECO:0000259" key="6">
    <source>
        <dbReference type="PROSITE" id="PS50275"/>
    </source>
</evidence>
<organism evidence="7 8">
    <name type="scientific">Blepharisma stoltei</name>
    <dbReference type="NCBI Taxonomy" id="1481888"/>
    <lineage>
        <taxon>Eukaryota</taxon>
        <taxon>Sar</taxon>
        <taxon>Alveolata</taxon>
        <taxon>Ciliophora</taxon>
        <taxon>Postciliodesmatophora</taxon>
        <taxon>Heterotrichea</taxon>
        <taxon>Heterotrichida</taxon>
        <taxon>Blepharismidae</taxon>
        <taxon>Blepharisma</taxon>
    </lineage>
</organism>
<name>A0AAU9IFZ1_9CILI</name>
<evidence type="ECO:0000256" key="2">
    <source>
        <dbReference type="ARBA" id="ARBA00009678"/>
    </source>
</evidence>
<keyword evidence="5" id="KW-1133">Transmembrane helix</keyword>
<evidence type="ECO:0000313" key="7">
    <source>
        <dbReference type="EMBL" id="CAG9312755.1"/>
    </source>
</evidence>
<keyword evidence="5" id="KW-0472">Membrane</keyword>
<dbReference type="PANTHER" id="PTHR11200">
    <property type="entry name" value="INOSITOL 5-PHOSPHATASE"/>
    <property type="match status" value="1"/>
</dbReference>
<feature type="transmembrane region" description="Helical" evidence="5">
    <location>
        <begin position="60"/>
        <end position="81"/>
    </location>
</feature>
<dbReference type="GO" id="GO:0004439">
    <property type="term" value="F:phosphatidylinositol-4,5-bisphosphate 5-phosphatase activity"/>
    <property type="evidence" value="ECO:0007669"/>
    <property type="project" value="UniProtKB-EC"/>
</dbReference>
<dbReference type="Pfam" id="PF22669">
    <property type="entry name" value="Exo_endo_phos2"/>
    <property type="match status" value="1"/>
</dbReference>
<keyword evidence="5" id="KW-0812">Transmembrane</keyword>
<feature type="domain" description="SAC" evidence="6">
    <location>
        <begin position="126"/>
        <end position="446"/>
    </location>
</feature>
<dbReference type="InterPro" id="IPR046985">
    <property type="entry name" value="IP5"/>
</dbReference>
<comment type="caution">
    <text evidence="7">The sequence shown here is derived from an EMBL/GenBank/DDBJ whole genome shotgun (WGS) entry which is preliminary data.</text>
</comment>
<dbReference type="EMBL" id="CAJZBQ010000009">
    <property type="protein sequence ID" value="CAG9312755.1"/>
    <property type="molecule type" value="Genomic_DNA"/>
</dbReference>
<keyword evidence="4" id="KW-0378">Hydrolase</keyword>
<dbReference type="EC" id="3.1.3.36" evidence="3"/>
<evidence type="ECO:0000313" key="8">
    <source>
        <dbReference type="Proteomes" id="UP001162131"/>
    </source>
</evidence>
<evidence type="ECO:0000256" key="5">
    <source>
        <dbReference type="SAM" id="Phobius"/>
    </source>
</evidence>
<comment type="similarity">
    <text evidence="2">In the central section; belongs to the inositol 1,4,5-trisphosphate 5-phosphatase family.</text>
</comment>
<reference evidence="7" key="1">
    <citation type="submission" date="2021-09" db="EMBL/GenBank/DDBJ databases">
        <authorList>
            <consortium name="AG Swart"/>
            <person name="Singh M."/>
            <person name="Singh A."/>
            <person name="Seah K."/>
            <person name="Emmerich C."/>
        </authorList>
    </citation>
    <scope>NUCLEOTIDE SEQUENCE</scope>
    <source>
        <strain evidence="7">ATCC30299</strain>
    </source>
</reference>
<dbReference type="Pfam" id="PF02383">
    <property type="entry name" value="Syja_N"/>
    <property type="match status" value="1"/>
</dbReference>
<gene>
    <name evidence="7" type="ORF">BSTOLATCC_MIC7551</name>
</gene>
<comment type="similarity">
    <text evidence="1">Belongs to the synaptojanin family.</text>
</comment>
<dbReference type="InterPro" id="IPR002013">
    <property type="entry name" value="SAC_dom"/>
</dbReference>
<dbReference type="AlphaFoldDB" id="A0AAU9IFZ1"/>
<dbReference type="SUPFAM" id="SSF56219">
    <property type="entry name" value="DNase I-like"/>
    <property type="match status" value="1"/>
</dbReference>
<accession>A0AAU9IFZ1</accession>
<evidence type="ECO:0000256" key="3">
    <source>
        <dbReference type="ARBA" id="ARBA00013044"/>
    </source>
</evidence>
<keyword evidence="8" id="KW-1185">Reference proteome</keyword>
<dbReference type="InterPro" id="IPR036691">
    <property type="entry name" value="Endo/exonu/phosph_ase_sf"/>
</dbReference>
<dbReference type="InterPro" id="IPR000300">
    <property type="entry name" value="IPPc"/>
</dbReference>